<reference evidence="1 2" key="1">
    <citation type="submission" date="2016-10" db="EMBL/GenBank/DDBJ databases">
        <authorList>
            <person name="de Groot N.N."/>
        </authorList>
    </citation>
    <scope>NUCLEOTIDE SEQUENCE [LARGE SCALE GENOMIC DNA]</scope>
    <source>
        <strain evidence="1">MBHS1</strain>
    </source>
</reference>
<dbReference type="Proteomes" id="UP000236724">
    <property type="component" value="Unassembled WGS sequence"/>
</dbReference>
<evidence type="ECO:0000313" key="1">
    <source>
        <dbReference type="EMBL" id="SEH07169.1"/>
    </source>
</evidence>
<sequence length="208" mass="22827">MKTYGIKATTLTPYAYHALMVQGGSATLPELISDRALAFGLASTLGMLRASVALPEKDYRTHLAAPPFRTSVLTNHDPKLLPPLLRRLNLEEEAGYKQKTQLVSKKGNLATFHQIQEVPPGQVFHGAIFGFNPFQETGQTRLVIRIGLHRNGMVLLEPDEQVTAVVLNAATADLFGQVLPVARYCLHGLQLTPEMSMREAAGKVAEWN</sequence>
<dbReference type="EMBL" id="FMSV02000518">
    <property type="protein sequence ID" value="SEH07169.1"/>
    <property type="molecule type" value="Genomic_DNA"/>
</dbReference>
<evidence type="ECO:0000313" key="2">
    <source>
        <dbReference type="Proteomes" id="UP000236724"/>
    </source>
</evidence>
<organism evidence="1 2">
    <name type="scientific">Candidatus Venteria ishoeyi</name>
    <dbReference type="NCBI Taxonomy" id="1899563"/>
    <lineage>
        <taxon>Bacteria</taxon>
        <taxon>Pseudomonadati</taxon>
        <taxon>Pseudomonadota</taxon>
        <taxon>Gammaproteobacteria</taxon>
        <taxon>Thiotrichales</taxon>
        <taxon>Thiotrichaceae</taxon>
        <taxon>Venteria</taxon>
    </lineage>
</organism>
<dbReference type="OrthoDB" id="5512634at2"/>
<gene>
    <name evidence="1" type="ORF">MBHS_03043</name>
</gene>
<accession>A0A1H6FCW6</accession>
<dbReference type="RefSeq" id="WP_103920870.1">
    <property type="nucleotide sequence ID" value="NZ_FMSV02000518.1"/>
</dbReference>
<keyword evidence="2" id="KW-1185">Reference proteome</keyword>
<proteinExistence type="predicted"/>
<dbReference type="AlphaFoldDB" id="A0A1H6FCW6"/>
<name>A0A1H6FCW6_9GAMM</name>
<protein>
    <submittedName>
        <fullName evidence="1">Uncharacterized protein</fullName>
    </submittedName>
</protein>